<dbReference type="InterPro" id="IPR001173">
    <property type="entry name" value="Glyco_trans_2-like"/>
</dbReference>
<dbReference type="RefSeq" id="WP_072945317.1">
    <property type="nucleotide sequence ID" value="NZ_FQWO01000012.1"/>
</dbReference>
<name>A0A1M5SIS8_9FLAO</name>
<sequence>MEKYKNLLSIIIPTKNRYSTLLPVLDSIIDNLSNEYEYEVIIQDNSDDNKPCLDYLIKRNASQLKYFYNQVSIPIADNTELAIDNSNGKYLIFIGDDDFICPDILEITNLLDERSINCLIYSPGYYWWESVVFKKENYYHRSANLWLPDVSPILEFTKLDPEFELDKTLAKGAMAYDMLPRFYHGIVLRSEIEKLKSKCGRYIVGSCPDIDFAVSLAINIKEYYHLNYPVSIFGASKNSGGGWTALKKHFGEVEKLPFLRPEIKDSWNPLIPRIWSEKTIYPQTTSEVLKGYHVRKELNLLALYAAMLVYEPWLEPKIARYVIKNCRYNPLKYFKFTFELFKKLVGFVVVKVKYKFKMLPFNVFANVKHQEVIIVLKNNFKINI</sequence>
<dbReference type="GO" id="GO:0016758">
    <property type="term" value="F:hexosyltransferase activity"/>
    <property type="evidence" value="ECO:0007669"/>
    <property type="project" value="UniProtKB-ARBA"/>
</dbReference>
<dbReference type="Proteomes" id="UP000184384">
    <property type="component" value="Unassembled WGS sequence"/>
</dbReference>
<dbReference type="STRING" id="280093.SAMN05443373_11219"/>
<evidence type="ECO:0000259" key="1">
    <source>
        <dbReference type="Pfam" id="PF00535"/>
    </source>
</evidence>
<feature type="domain" description="Glycosyltransferase 2-like" evidence="1">
    <location>
        <begin position="9"/>
        <end position="113"/>
    </location>
</feature>
<evidence type="ECO:0000313" key="5">
    <source>
        <dbReference type="Proteomes" id="UP000237771"/>
    </source>
</evidence>
<dbReference type="AlphaFoldDB" id="A0A1M5SIS8"/>
<dbReference type="EMBL" id="FQWO01000012">
    <property type="protein sequence ID" value="SHH38454.1"/>
    <property type="molecule type" value="Genomic_DNA"/>
</dbReference>
<accession>A0A1M5SIS8</accession>
<evidence type="ECO:0000313" key="4">
    <source>
        <dbReference type="Proteomes" id="UP000184384"/>
    </source>
</evidence>
<dbReference type="EMBL" id="PVUB01000010">
    <property type="protein sequence ID" value="PRZ21004.1"/>
    <property type="molecule type" value="Genomic_DNA"/>
</dbReference>
<organism evidence="3 4">
    <name type="scientific">Flavobacterium granuli</name>
    <dbReference type="NCBI Taxonomy" id="280093"/>
    <lineage>
        <taxon>Bacteria</taxon>
        <taxon>Pseudomonadati</taxon>
        <taxon>Bacteroidota</taxon>
        <taxon>Flavobacteriia</taxon>
        <taxon>Flavobacteriales</taxon>
        <taxon>Flavobacteriaceae</taxon>
        <taxon>Flavobacterium</taxon>
    </lineage>
</organism>
<evidence type="ECO:0000313" key="2">
    <source>
        <dbReference type="EMBL" id="PRZ21004.1"/>
    </source>
</evidence>
<reference evidence="2 5" key="3">
    <citation type="submission" date="2018-03" db="EMBL/GenBank/DDBJ databases">
        <title>Genomic Encyclopedia of Archaeal and Bacterial Type Strains, Phase II (KMG-II): from individual species to whole genera.</title>
        <authorList>
            <person name="Goeker M."/>
        </authorList>
    </citation>
    <scope>NUCLEOTIDE SEQUENCE [LARGE SCALE GENOMIC DNA]</scope>
    <source>
        <strain evidence="2 5">DSM 17797</strain>
    </source>
</reference>
<dbReference type="InterPro" id="IPR029044">
    <property type="entry name" value="Nucleotide-diphossugar_trans"/>
</dbReference>
<dbReference type="Pfam" id="PF00535">
    <property type="entry name" value="Glycos_transf_2"/>
    <property type="match status" value="1"/>
</dbReference>
<dbReference type="PANTHER" id="PTHR22916:SF3">
    <property type="entry name" value="UDP-GLCNAC:BETAGAL BETA-1,3-N-ACETYLGLUCOSAMINYLTRANSFERASE-LIKE PROTEIN 1"/>
    <property type="match status" value="1"/>
</dbReference>
<dbReference type="Proteomes" id="UP000237771">
    <property type="component" value="Unassembled WGS sequence"/>
</dbReference>
<gene>
    <name evidence="2" type="ORF">BC624_11020</name>
    <name evidence="3" type="ORF">SAMN05443373_11219</name>
</gene>
<protein>
    <submittedName>
        <fullName evidence="2">Glycosyltransferase involved in cell wall biosynthesis</fullName>
    </submittedName>
    <submittedName>
        <fullName evidence="3">Glycosyltransferase involved in cell wall bisynthesis</fullName>
    </submittedName>
</protein>
<dbReference type="OrthoDB" id="1326385at2"/>
<dbReference type="Gene3D" id="3.90.550.10">
    <property type="entry name" value="Spore Coat Polysaccharide Biosynthesis Protein SpsA, Chain A"/>
    <property type="match status" value="1"/>
</dbReference>
<dbReference type="CDD" id="cd00761">
    <property type="entry name" value="Glyco_tranf_GTA_type"/>
    <property type="match status" value="1"/>
</dbReference>
<reference evidence="3" key="2">
    <citation type="submission" date="2016-11" db="EMBL/GenBank/DDBJ databases">
        <authorList>
            <person name="Jaros S."/>
            <person name="Januszkiewicz K."/>
            <person name="Wedrychowicz H."/>
        </authorList>
    </citation>
    <scope>NUCLEOTIDE SEQUENCE [LARGE SCALE GENOMIC DNA]</scope>
    <source>
        <strain evidence="3">DSM 19729</strain>
    </source>
</reference>
<keyword evidence="5" id="KW-1185">Reference proteome</keyword>
<evidence type="ECO:0000313" key="3">
    <source>
        <dbReference type="EMBL" id="SHH38454.1"/>
    </source>
</evidence>
<dbReference type="SUPFAM" id="SSF53448">
    <property type="entry name" value="Nucleotide-diphospho-sugar transferases"/>
    <property type="match status" value="1"/>
</dbReference>
<dbReference type="PANTHER" id="PTHR22916">
    <property type="entry name" value="GLYCOSYLTRANSFERASE"/>
    <property type="match status" value="1"/>
</dbReference>
<reference evidence="4" key="1">
    <citation type="submission" date="2016-11" db="EMBL/GenBank/DDBJ databases">
        <authorList>
            <person name="Varghese N."/>
            <person name="Submissions S."/>
        </authorList>
    </citation>
    <scope>NUCLEOTIDE SEQUENCE [LARGE SCALE GENOMIC DNA]</scope>
    <source>
        <strain evidence="4">DSM 19729</strain>
    </source>
</reference>
<keyword evidence="3" id="KW-0808">Transferase</keyword>
<proteinExistence type="predicted"/>